<dbReference type="HOGENOM" id="CLU_022426_4_1_6"/>
<evidence type="ECO:0000313" key="3">
    <source>
        <dbReference type="Proteomes" id="UP000003374"/>
    </source>
</evidence>
<proteinExistence type="predicted"/>
<feature type="compositionally biased region" description="Basic residues" evidence="1">
    <location>
        <begin position="305"/>
        <end position="326"/>
    </location>
</feature>
<accession>A4BSI7</accession>
<evidence type="ECO:0000256" key="1">
    <source>
        <dbReference type="SAM" id="MobiDB-lite"/>
    </source>
</evidence>
<evidence type="ECO:0000313" key="2">
    <source>
        <dbReference type="EMBL" id="EAR21257.1"/>
    </source>
</evidence>
<dbReference type="RefSeq" id="WP_005001446.1">
    <property type="nucleotide sequence ID" value="NZ_CH672427.1"/>
</dbReference>
<dbReference type="STRING" id="314278.NB231_08370"/>
<dbReference type="AlphaFoldDB" id="A4BSI7"/>
<dbReference type="Proteomes" id="UP000003374">
    <property type="component" value="Unassembled WGS sequence"/>
</dbReference>
<keyword evidence="3" id="KW-1185">Reference proteome</keyword>
<comment type="caution">
    <text evidence="2">The sequence shown here is derived from an EMBL/GenBank/DDBJ whole genome shotgun (WGS) entry which is preliminary data.</text>
</comment>
<organism evidence="2 3">
    <name type="scientific">Nitrococcus mobilis Nb-231</name>
    <dbReference type="NCBI Taxonomy" id="314278"/>
    <lineage>
        <taxon>Bacteria</taxon>
        <taxon>Pseudomonadati</taxon>
        <taxon>Pseudomonadota</taxon>
        <taxon>Gammaproteobacteria</taxon>
        <taxon>Chromatiales</taxon>
        <taxon>Ectothiorhodospiraceae</taxon>
        <taxon>Nitrococcus</taxon>
    </lineage>
</organism>
<gene>
    <name evidence="2" type="ORF">NB231_08370</name>
</gene>
<sequence length="612" mass="67546">MFIRRTQTRSTATGESYVTYRLVRSERRAGKVRQRTLLNLGRHFPVAQAHWSALCARIEQRLSGQAALFDEEGKGLPLAVERQAERIAARLLAEQGGTPAPADAGGVPGGGGDVQSVDVDSLSLVRPRSVGVEQLALWALRQAGLEEQLQALGLTGPQRAAALGLIVARMAAPGSERATYQWLARRSGLGELLEVDFEAMSPMQLYRTSDILLRHRAALEGHLFARVSDLFALAPTITLYDLTNTYFEGEAPVNPAARHGHSKERRSDCPLLTLALVLDACGFVRRSRVFAGNAAEAQTLQGYAHRPRGARRRACGHGPRGGHRGQPRLAGRAGLPLSGGQRERRRAVDFKEAITLDNAGGQAVELLKVPSADGQEVRLYCRSEGRVRKEQAIAGRLMDRFEAGLDKLATGLSRRGTTKRIDKLWERIGRLKEKSRGLGQHYHIEVIAGDSGERARAIHWQRLPVKGSLVTEPGVYCLRSNETGWDEKTMWRTYIMLTDLEAVFRSLKSELGLRPIFHHKEERAEGHLFITVLAYQFVQLIRHCLAAHGICERWSTLRDTLAGQCRVTATFNRGDGRTLHVRKATRAEPDQARIYQALGADPAPGGVQKTIV</sequence>
<reference evidence="2 3" key="1">
    <citation type="submission" date="2006-02" db="EMBL/GenBank/DDBJ databases">
        <authorList>
            <person name="Waterbury J."/>
            <person name="Ferriera S."/>
            <person name="Johnson J."/>
            <person name="Kravitz S."/>
            <person name="Halpern A."/>
            <person name="Remington K."/>
            <person name="Beeson K."/>
            <person name="Tran B."/>
            <person name="Rogers Y.-H."/>
            <person name="Friedman R."/>
            <person name="Venter J.C."/>
        </authorList>
    </citation>
    <scope>NUCLEOTIDE SEQUENCE [LARGE SCALE GENOMIC DNA]</scope>
    <source>
        <strain evidence="2 3">Nb-231</strain>
    </source>
</reference>
<dbReference type="EMBL" id="AAOF01000010">
    <property type="protein sequence ID" value="EAR21257.1"/>
    <property type="molecule type" value="Genomic_DNA"/>
</dbReference>
<protein>
    <submittedName>
        <fullName evidence="2">Transposase</fullName>
    </submittedName>
</protein>
<name>A4BSI7_9GAMM</name>
<feature type="region of interest" description="Disordered" evidence="1">
    <location>
        <begin position="302"/>
        <end position="343"/>
    </location>
</feature>
<dbReference type="eggNOG" id="COG5421">
    <property type="taxonomic scope" value="Bacteria"/>
</dbReference>